<dbReference type="AlphaFoldDB" id="A0AAD5T5V0"/>
<dbReference type="InterPro" id="IPR001568">
    <property type="entry name" value="RNase_T2-like"/>
</dbReference>
<dbReference type="GO" id="GO:0006401">
    <property type="term" value="P:RNA catabolic process"/>
    <property type="evidence" value="ECO:0007669"/>
    <property type="project" value="UniProtKB-ARBA"/>
</dbReference>
<comment type="similarity">
    <text evidence="1 3">Belongs to the RNase T2 family.</text>
</comment>
<evidence type="ECO:0000256" key="4">
    <source>
        <dbReference type="SAM" id="SignalP"/>
    </source>
</evidence>
<dbReference type="Gene3D" id="3.90.730.10">
    <property type="entry name" value="Ribonuclease T2-like"/>
    <property type="match status" value="1"/>
</dbReference>
<dbReference type="EMBL" id="JADGJH010000266">
    <property type="protein sequence ID" value="KAJ3132066.1"/>
    <property type="molecule type" value="Genomic_DNA"/>
</dbReference>
<dbReference type="PANTHER" id="PTHR11240:SF22">
    <property type="entry name" value="RIBONUCLEASE T2"/>
    <property type="match status" value="1"/>
</dbReference>
<protein>
    <recommendedName>
        <fullName evidence="2">ribonuclease T2</fullName>
        <ecNumber evidence="2">4.6.1.19</ecNumber>
    </recommendedName>
</protein>
<dbReference type="Proteomes" id="UP001211907">
    <property type="component" value="Unassembled WGS sequence"/>
</dbReference>
<keyword evidence="6" id="KW-1185">Reference proteome</keyword>
<evidence type="ECO:0000256" key="3">
    <source>
        <dbReference type="RuleBase" id="RU004328"/>
    </source>
</evidence>
<dbReference type="PANTHER" id="PTHR11240">
    <property type="entry name" value="RIBONUCLEASE T2"/>
    <property type="match status" value="1"/>
</dbReference>
<dbReference type="GO" id="GO:0033897">
    <property type="term" value="F:ribonuclease T2 activity"/>
    <property type="evidence" value="ECO:0007669"/>
    <property type="project" value="UniProtKB-EC"/>
</dbReference>
<dbReference type="InterPro" id="IPR033130">
    <property type="entry name" value="RNase_T2_His_AS_2"/>
</dbReference>
<proteinExistence type="inferred from homology"/>
<feature type="chain" id="PRO_5042037640" description="ribonuclease T2" evidence="4">
    <location>
        <begin position="22"/>
        <end position="281"/>
    </location>
</feature>
<reference evidence="5" key="1">
    <citation type="submission" date="2020-05" db="EMBL/GenBank/DDBJ databases">
        <title>Phylogenomic resolution of chytrid fungi.</title>
        <authorList>
            <person name="Stajich J.E."/>
            <person name="Amses K."/>
            <person name="Simmons R."/>
            <person name="Seto K."/>
            <person name="Myers J."/>
            <person name="Bonds A."/>
            <person name="Quandt C.A."/>
            <person name="Barry K."/>
            <person name="Liu P."/>
            <person name="Grigoriev I."/>
            <person name="Longcore J.E."/>
            <person name="James T.Y."/>
        </authorList>
    </citation>
    <scope>NUCLEOTIDE SEQUENCE</scope>
    <source>
        <strain evidence="5">JEL0513</strain>
    </source>
</reference>
<sequence>MGKFVLGFLTTLGFGLVLVAGNSIGVTCDSSLVACNVNPNPSDNACCVATNGILVLAVQWLPGYCRAIKDRCSHNLLHRIPKRKFTIHGLWPDNCSGFQVSDCDPKRAYHDTAARIAESLIYDNMTANWVSYKGDKESDYNEFWGHEWAKHGTCYSLSDKKCVGNEKAADVEKFFSDALYLSSKYNVYNALENSQIIPSPTAIYKSEDIKNAITAEFGDLSIGLICKGPYLTEIRLGLIGTGGGDAKNGNIYLPSTCPRYGVVYASEHADHPVQQPLVVID</sequence>
<dbReference type="EC" id="4.6.1.19" evidence="2"/>
<keyword evidence="4" id="KW-0732">Signal</keyword>
<dbReference type="CDD" id="cd00374">
    <property type="entry name" value="RNase_T2"/>
    <property type="match status" value="1"/>
</dbReference>
<evidence type="ECO:0000256" key="2">
    <source>
        <dbReference type="ARBA" id="ARBA00012571"/>
    </source>
</evidence>
<organism evidence="5 6">
    <name type="scientific">Physocladia obscura</name>
    <dbReference type="NCBI Taxonomy" id="109957"/>
    <lineage>
        <taxon>Eukaryota</taxon>
        <taxon>Fungi</taxon>
        <taxon>Fungi incertae sedis</taxon>
        <taxon>Chytridiomycota</taxon>
        <taxon>Chytridiomycota incertae sedis</taxon>
        <taxon>Chytridiomycetes</taxon>
        <taxon>Chytridiales</taxon>
        <taxon>Chytriomycetaceae</taxon>
        <taxon>Physocladia</taxon>
    </lineage>
</organism>
<dbReference type="GO" id="GO:0003723">
    <property type="term" value="F:RNA binding"/>
    <property type="evidence" value="ECO:0007669"/>
    <property type="project" value="InterPro"/>
</dbReference>
<dbReference type="PROSITE" id="PS00530">
    <property type="entry name" value="RNASE_T2_1"/>
    <property type="match status" value="1"/>
</dbReference>
<dbReference type="PROSITE" id="PS00531">
    <property type="entry name" value="RNASE_T2_2"/>
    <property type="match status" value="1"/>
</dbReference>
<evidence type="ECO:0000256" key="1">
    <source>
        <dbReference type="ARBA" id="ARBA00007469"/>
    </source>
</evidence>
<dbReference type="InterPro" id="IPR036430">
    <property type="entry name" value="RNase_T2-like_sf"/>
</dbReference>
<name>A0AAD5T5V0_9FUNG</name>
<comment type="caution">
    <text evidence="5">The sequence shown here is derived from an EMBL/GenBank/DDBJ whole genome shotgun (WGS) entry which is preliminary data.</text>
</comment>
<evidence type="ECO:0000313" key="5">
    <source>
        <dbReference type="EMBL" id="KAJ3132066.1"/>
    </source>
</evidence>
<evidence type="ECO:0000313" key="6">
    <source>
        <dbReference type="Proteomes" id="UP001211907"/>
    </source>
</evidence>
<dbReference type="SUPFAM" id="SSF55895">
    <property type="entry name" value="Ribonuclease Rh-like"/>
    <property type="match status" value="1"/>
</dbReference>
<feature type="signal peptide" evidence="4">
    <location>
        <begin position="1"/>
        <end position="21"/>
    </location>
</feature>
<gene>
    <name evidence="5" type="primary">RNY1_1</name>
    <name evidence="5" type="ORF">HK100_005715</name>
</gene>
<dbReference type="InterPro" id="IPR018188">
    <property type="entry name" value="RNase_T2_His_AS_1"/>
</dbReference>
<accession>A0AAD5T5V0</accession>
<dbReference type="Pfam" id="PF00445">
    <property type="entry name" value="Ribonuclease_T2"/>
    <property type="match status" value="1"/>
</dbReference>